<dbReference type="GO" id="GO:0016791">
    <property type="term" value="F:phosphatase activity"/>
    <property type="evidence" value="ECO:0007669"/>
    <property type="project" value="TreeGrafter"/>
</dbReference>
<accession>A0A507SHJ4</accession>
<dbReference type="Gene3D" id="3.30.1240.10">
    <property type="match status" value="1"/>
</dbReference>
<proteinExistence type="inferred from homology"/>
<sequence length="345" mass="39758">MKKEIKIQKNDYMQILKGKSIELSKFLELANIKNIEEFNFKPFYKLVNIDNGEYKLVDLILENNVIKVEPKELSLENFDTFVFDMDGTLLDAKKNIVPNNLQALKELALKGKNICIATGRAIFMLDNYLDQIPYNLPFLCANGGMVYDHKTFKMISDFNIKHEDAIKLMDKCDELKLGYYIFWEGGFVGNNVENSQDYKSKDYTKIMKPQYWKLNPGRSFYDDKEICKILVTFDPHQSEDIAKFDKYVKEFPTLLGIQTQKNFYDVGEPSSKALALASIADKYKINLKRTVAFGDANNDAPTFEYAALSFAPLNSMELALENATFVSQKTSDEDWIADIIWNKLQ</sequence>
<dbReference type="EMBL" id="SMDN01000015">
    <property type="protein sequence ID" value="TQC51329.1"/>
    <property type="molecule type" value="Genomic_DNA"/>
</dbReference>
<evidence type="ECO:0000313" key="3">
    <source>
        <dbReference type="EMBL" id="TQC51329.1"/>
    </source>
</evidence>
<dbReference type="InterPro" id="IPR006379">
    <property type="entry name" value="HAD-SF_hydro_IIB"/>
</dbReference>
<dbReference type="PANTHER" id="PTHR10000">
    <property type="entry name" value="PHOSPHOSERINE PHOSPHATASE"/>
    <property type="match status" value="1"/>
</dbReference>
<keyword evidence="4" id="KW-1185">Reference proteome</keyword>
<dbReference type="InterPro" id="IPR000150">
    <property type="entry name" value="Cof"/>
</dbReference>
<reference evidence="3 4" key="1">
    <citation type="submission" date="2019-03" db="EMBL/GenBank/DDBJ databases">
        <title>Characterization of a novel Mycoplasma cynos real-time PCR assay.</title>
        <authorList>
            <person name="Tallmadge R.L."/>
            <person name="Mitchell P.K."/>
            <person name="Goodman L."/>
        </authorList>
    </citation>
    <scope>NUCLEOTIDE SEQUENCE [LARGE SCALE GENOMIC DNA]</scope>
    <source>
        <strain evidence="3 4">1642</strain>
    </source>
</reference>
<evidence type="ECO:0000256" key="2">
    <source>
        <dbReference type="ARBA" id="ARBA00034778"/>
    </source>
</evidence>
<dbReference type="InterPro" id="IPR023214">
    <property type="entry name" value="HAD_sf"/>
</dbReference>
<dbReference type="Pfam" id="PF08282">
    <property type="entry name" value="Hydrolase_3"/>
    <property type="match status" value="1"/>
</dbReference>
<dbReference type="InterPro" id="IPR036412">
    <property type="entry name" value="HAD-like_sf"/>
</dbReference>
<comment type="similarity">
    <text evidence="2">Belongs to the HAD-like hydrolase superfamily. Cof family.</text>
</comment>
<dbReference type="PANTHER" id="PTHR10000:SF8">
    <property type="entry name" value="HAD SUPERFAMILY HYDROLASE-LIKE, TYPE 3"/>
    <property type="match status" value="1"/>
</dbReference>
<dbReference type="NCBIfam" id="TIGR01484">
    <property type="entry name" value="HAD-SF-IIB"/>
    <property type="match status" value="1"/>
</dbReference>
<gene>
    <name evidence="3" type="ORF">E1I18_03140</name>
</gene>
<comment type="caution">
    <text evidence="3">The sequence shown here is derived from an EMBL/GenBank/DDBJ whole genome shotgun (WGS) entry which is preliminary data.</text>
</comment>
<keyword evidence="3" id="KW-0378">Hydrolase</keyword>
<comment type="cofactor">
    <cofactor evidence="1">
        <name>Mg(2+)</name>
        <dbReference type="ChEBI" id="CHEBI:18420"/>
    </cofactor>
</comment>
<protein>
    <submittedName>
        <fullName evidence="3">Cof-type HAD-IIB family hydrolase</fullName>
    </submittedName>
</protein>
<dbReference type="GO" id="GO:0005829">
    <property type="term" value="C:cytosol"/>
    <property type="evidence" value="ECO:0007669"/>
    <property type="project" value="TreeGrafter"/>
</dbReference>
<dbReference type="SUPFAM" id="SSF56784">
    <property type="entry name" value="HAD-like"/>
    <property type="match status" value="1"/>
</dbReference>
<evidence type="ECO:0000256" key="1">
    <source>
        <dbReference type="ARBA" id="ARBA00001946"/>
    </source>
</evidence>
<dbReference type="AlphaFoldDB" id="A0A507SHJ4"/>
<name>A0A507SHJ4_9BACT</name>
<dbReference type="PROSITE" id="PS01229">
    <property type="entry name" value="COF_2"/>
    <property type="match status" value="1"/>
</dbReference>
<dbReference type="RefSeq" id="WP_141484148.1">
    <property type="nucleotide sequence ID" value="NZ_SMDN01000015.1"/>
</dbReference>
<dbReference type="Proteomes" id="UP000320801">
    <property type="component" value="Unassembled WGS sequence"/>
</dbReference>
<evidence type="ECO:0000313" key="4">
    <source>
        <dbReference type="Proteomes" id="UP000320801"/>
    </source>
</evidence>
<dbReference type="Gene3D" id="3.40.50.1000">
    <property type="entry name" value="HAD superfamily/HAD-like"/>
    <property type="match status" value="1"/>
</dbReference>
<dbReference type="OrthoDB" id="388395at2"/>
<dbReference type="GO" id="GO:0000287">
    <property type="term" value="F:magnesium ion binding"/>
    <property type="evidence" value="ECO:0007669"/>
    <property type="project" value="TreeGrafter"/>
</dbReference>
<organism evidence="3 4">
    <name type="scientific">Mycoplasmopsis mucosicanis</name>
    <dbReference type="NCBI Taxonomy" id="458208"/>
    <lineage>
        <taxon>Bacteria</taxon>
        <taxon>Bacillati</taxon>
        <taxon>Mycoplasmatota</taxon>
        <taxon>Mycoplasmoidales</taxon>
        <taxon>Metamycoplasmataceae</taxon>
        <taxon>Mycoplasmopsis</taxon>
    </lineage>
</organism>
<dbReference type="NCBIfam" id="TIGR00099">
    <property type="entry name" value="Cof-subfamily"/>
    <property type="match status" value="1"/>
</dbReference>